<dbReference type="InterPro" id="IPR029058">
    <property type="entry name" value="AB_hydrolase_fold"/>
</dbReference>
<dbReference type="InterPro" id="IPR050261">
    <property type="entry name" value="FrsA_esterase"/>
</dbReference>
<evidence type="ECO:0000256" key="1">
    <source>
        <dbReference type="ARBA" id="ARBA00008645"/>
    </source>
</evidence>
<dbReference type="Proteomes" id="UP000655443">
    <property type="component" value="Unassembled WGS sequence"/>
</dbReference>
<dbReference type="SUPFAM" id="SSF53474">
    <property type="entry name" value="alpha/beta-Hydrolases"/>
    <property type="match status" value="1"/>
</dbReference>
<feature type="domain" description="Dienelactone hydrolase" evidence="3">
    <location>
        <begin position="22"/>
        <end position="205"/>
    </location>
</feature>
<evidence type="ECO:0000259" key="3">
    <source>
        <dbReference type="Pfam" id="PF01738"/>
    </source>
</evidence>
<accession>A0A919D315</accession>
<keyword evidence="5" id="KW-1185">Reference proteome</keyword>
<evidence type="ECO:0000313" key="4">
    <source>
        <dbReference type="EMBL" id="GHE05025.1"/>
    </source>
</evidence>
<dbReference type="InterPro" id="IPR002925">
    <property type="entry name" value="Dienelactn_hydro"/>
</dbReference>
<dbReference type="AlphaFoldDB" id="A0A919D315"/>
<dbReference type="Pfam" id="PF01738">
    <property type="entry name" value="DLH"/>
    <property type="match status" value="1"/>
</dbReference>
<gene>
    <name evidence="4" type="ORF">GCM10010339_38990</name>
</gene>
<dbReference type="PANTHER" id="PTHR22946:SF9">
    <property type="entry name" value="POLYKETIDE TRANSFERASE AF380"/>
    <property type="match status" value="1"/>
</dbReference>
<reference evidence="4" key="2">
    <citation type="submission" date="2020-09" db="EMBL/GenBank/DDBJ databases">
        <authorList>
            <person name="Sun Q."/>
            <person name="Ohkuma M."/>
        </authorList>
    </citation>
    <scope>NUCLEOTIDE SEQUENCE</scope>
    <source>
        <strain evidence="4">JCM 4714</strain>
    </source>
</reference>
<dbReference type="EMBL" id="BMVG01000008">
    <property type="protein sequence ID" value="GHE05025.1"/>
    <property type="molecule type" value="Genomic_DNA"/>
</dbReference>
<organism evidence="4 5">
    <name type="scientific">Streptomyces alanosinicus</name>
    <dbReference type="NCBI Taxonomy" id="68171"/>
    <lineage>
        <taxon>Bacteria</taxon>
        <taxon>Bacillati</taxon>
        <taxon>Actinomycetota</taxon>
        <taxon>Actinomycetes</taxon>
        <taxon>Kitasatosporales</taxon>
        <taxon>Streptomycetaceae</taxon>
        <taxon>Streptomyces</taxon>
    </lineage>
</organism>
<reference evidence="4" key="1">
    <citation type="journal article" date="2014" name="Int. J. Syst. Evol. Microbiol.">
        <title>Complete genome sequence of Corynebacterium casei LMG S-19264T (=DSM 44701T), isolated from a smear-ripened cheese.</title>
        <authorList>
            <consortium name="US DOE Joint Genome Institute (JGI-PGF)"/>
            <person name="Walter F."/>
            <person name="Albersmeier A."/>
            <person name="Kalinowski J."/>
            <person name="Ruckert C."/>
        </authorList>
    </citation>
    <scope>NUCLEOTIDE SEQUENCE</scope>
    <source>
        <strain evidence="4">JCM 4714</strain>
    </source>
</reference>
<protein>
    <submittedName>
        <fullName evidence="4">Hydrolase</fullName>
    </submittedName>
</protein>
<comment type="similarity">
    <text evidence="1">Belongs to the AB hydrolase superfamily.</text>
</comment>
<evidence type="ECO:0000313" key="5">
    <source>
        <dbReference type="Proteomes" id="UP000655443"/>
    </source>
</evidence>
<dbReference type="Gene3D" id="3.40.50.1820">
    <property type="entry name" value="alpha/beta hydrolase"/>
    <property type="match status" value="1"/>
</dbReference>
<comment type="caution">
    <text evidence="4">The sequence shown here is derived from an EMBL/GenBank/DDBJ whole genome shotgun (WGS) entry which is preliminary data.</text>
</comment>
<evidence type="ECO:0000256" key="2">
    <source>
        <dbReference type="ARBA" id="ARBA00022801"/>
    </source>
</evidence>
<sequence>MMAMKSQTVVVPADGAELPGDLVMPESARAVVLFAHGSGSSRHSPRNRAVAAALREAGLGTLLIDLLTEEEERRDVMTAEHRFDIALLGRRLEAAMEWLGARPGTRALPVILFGASTGAAAALRAAARRPDPVLTVVSRGGRPDLAGDEALYAVRAPVLLVVGGRDTEVLRLNEEAARRLRAPHSLRVIPGATHLFEEPGALEQVAGAVREWCEERLDAAAAQ</sequence>
<keyword evidence="2 4" id="KW-0378">Hydrolase</keyword>
<name>A0A919D315_9ACTN</name>
<dbReference type="PANTHER" id="PTHR22946">
    <property type="entry name" value="DIENELACTONE HYDROLASE DOMAIN-CONTAINING PROTEIN-RELATED"/>
    <property type="match status" value="1"/>
</dbReference>
<dbReference type="GO" id="GO:0052689">
    <property type="term" value="F:carboxylic ester hydrolase activity"/>
    <property type="evidence" value="ECO:0007669"/>
    <property type="project" value="UniProtKB-ARBA"/>
</dbReference>
<proteinExistence type="inferred from homology"/>